<dbReference type="CDD" id="cd07302">
    <property type="entry name" value="CHD"/>
    <property type="match status" value="1"/>
</dbReference>
<name>A0ABQ6IQN7_9MICO</name>
<dbReference type="PANTHER" id="PTHR16305">
    <property type="entry name" value="TESTICULAR SOLUBLE ADENYLYL CYCLASE"/>
    <property type="match status" value="1"/>
</dbReference>
<evidence type="ECO:0000259" key="4">
    <source>
        <dbReference type="PROSITE" id="PS50125"/>
    </source>
</evidence>
<protein>
    <recommendedName>
        <fullName evidence="4">Guanylate cyclase domain-containing protein</fullName>
    </recommendedName>
</protein>
<feature type="compositionally biased region" description="Acidic residues" evidence="3">
    <location>
        <begin position="654"/>
        <end position="669"/>
    </location>
</feature>
<dbReference type="InterPro" id="IPR027417">
    <property type="entry name" value="P-loop_NTPase"/>
</dbReference>
<dbReference type="Gene3D" id="1.25.40.10">
    <property type="entry name" value="Tetratricopeptide repeat domain"/>
    <property type="match status" value="1"/>
</dbReference>
<reference evidence="6" key="1">
    <citation type="journal article" date="2019" name="Int. J. Syst. Evol. Microbiol.">
        <title>The Global Catalogue of Microorganisms (GCM) 10K type strain sequencing project: providing services to taxonomists for standard genome sequencing and annotation.</title>
        <authorList>
            <consortium name="The Broad Institute Genomics Platform"/>
            <consortium name="The Broad Institute Genome Sequencing Center for Infectious Disease"/>
            <person name="Wu L."/>
            <person name="Ma J."/>
        </authorList>
    </citation>
    <scope>NUCLEOTIDE SEQUENCE [LARGE SCALE GENOMIC DNA]</scope>
    <source>
        <strain evidence="6">NBRC 113072</strain>
    </source>
</reference>
<accession>A0ABQ6IQN7</accession>
<dbReference type="PANTHER" id="PTHR16305:SF28">
    <property type="entry name" value="GUANYLATE CYCLASE DOMAIN-CONTAINING PROTEIN"/>
    <property type="match status" value="1"/>
</dbReference>
<proteinExistence type="predicted"/>
<evidence type="ECO:0000313" key="6">
    <source>
        <dbReference type="Proteomes" id="UP001157126"/>
    </source>
</evidence>
<dbReference type="InterPro" id="IPR001054">
    <property type="entry name" value="A/G_cyclase"/>
</dbReference>
<feature type="region of interest" description="Disordered" evidence="3">
    <location>
        <begin position="647"/>
        <end position="669"/>
    </location>
</feature>
<sequence>MTTSSSGRGPDLPPDVGVVLQADLVGFTPLAAAMSRSGQRGIERLHALLDGTFAAMTCAVEARGGRVVTFAGDALTAVFTGGRLAMTRADALEASRDLLAVRDPTWPQEHGSPIFRVGLGSGRLRLDELDLDLERSDRPWMRARAPTPGDDPTSLRGLVVLTGPAVEAAGVAVRRAEVGRGLASWTPQAVMPADRSIPVPPTDPSMRAHHRVVTTVFVHVGCCAGGLRRARSVLDEAARIVARRHGDLRQIEGRGEDFVLVLGFGAPRSHADDVVHAVACAHDLLVLGHDSGLATRAGIATGETFCAELGGPGHREYVVVGDSVNHAARLAQSASAGEVRIDAATARGCRGREGLSTRALGVLPLKGRAGQVAYAVDSDVVDPGHATDGLGLLEPGTPPPRSVGRDTEIAHLRDLTALDRDGPGRVVLVTGEPGIGTSHLLRLLRPHLSGPVAVGAGSSVQARTPYLPWRSVWREPHIGGAEGATASLPDVDRELAPLLATALGIPTPDTDATRHLSPADRAGATRRLLVDLLRRACRVHRRLTILMDDADGLDELSGRLLTDVARLSTTHPLVLVVAARGPVTWLDAPGIEVARSDLGPLDRRAARHLAAELLGAGHPRIEAVATRSGGNPLFLHHLAHWTLDRDGGIREERDADTDPPDGMPEDEPLPEDVRRVVLSRLDNLGPGRQSLVHAAAVAGHTGSVTVLSACARAAGIPLSPEHVEGSEHGDATSDAGWPGALRGLIERRGDATFAFTDPLVHDVAYATISLAVRSRLHEVAARTLEQQGSAPQDEEPARVELLAHHYGRSNDLAGQRRWIGAAARIAERDYATDTALAHLRRLVAIEREDAARADLWIRQAAILALLGRRPQAQALLERALLAAAAAAGSPAVSTGPVAVSAARARRDLGALLLPTTRFEDAIVLLATAADELEAGGDLEGAALALDRLAFGHLDHGDPVTARSVARHQRDLADHLGSDALVAAALSNLALTALAAGASQRALELSREAHRRALLSRDRRLLVHTGNDLAGRLLEHGEPGAAAACVEEALRTARSIGYRSAEAALRGNLGELHRLCGDPHTATTLVTRGLRQALDLEDCPTVARCIVNLALCRLDAGDAVAPSLVRRVARIAVDLGQPACAQEAHIAAEQEGPVGPALAGVRLPTPVDLADPPSPATILALVDAAERLAADRTRAD</sequence>
<keyword evidence="6" id="KW-1185">Reference proteome</keyword>
<gene>
    <name evidence="5" type="ORF">GCM10025883_20760</name>
</gene>
<dbReference type="Pfam" id="PF13191">
    <property type="entry name" value="AAA_16"/>
    <property type="match status" value="1"/>
</dbReference>
<evidence type="ECO:0000256" key="2">
    <source>
        <dbReference type="ARBA" id="ARBA00022840"/>
    </source>
</evidence>
<evidence type="ECO:0000256" key="1">
    <source>
        <dbReference type="ARBA" id="ARBA00022741"/>
    </source>
</evidence>
<keyword evidence="1" id="KW-0547">Nucleotide-binding</keyword>
<dbReference type="InterPro" id="IPR011990">
    <property type="entry name" value="TPR-like_helical_dom_sf"/>
</dbReference>
<dbReference type="PROSITE" id="PS50125">
    <property type="entry name" value="GUANYLATE_CYCLASE_2"/>
    <property type="match status" value="2"/>
</dbReference>
<keyword evidence="2" id="KW-0067">ATP-binding</keyword>
<feature type="domain" description="Guanylate cyclase" evidence="4">
    <location>
        <begin position="18"/>
        <end position="78"/>
    </location>
</feature>
<evidence type="ECO:0000256" key="3">
    <source>
        <dbReference type="SAM" id="MobiDB-lite"/>
    </source>
</evidence>
<comment type="caution">
    <text evidence="5">The sequence shown here is derived from an EMBL/GenBank/DDBJ whole genome shotgun (WGS) entry which is preliminary data.</text>
</comment>
<evidence type="ECO:0000313" key="5">
    <source>
        <dbReference type="EMBL" id="GMA40031.1"/>
    </source>
</evidence>
<dbReference type="SUPFAM" id="SSF52540">
    <property type="entry name" value="P-loop containing nucleoside triphosphate hydrolases"/>
    <property type="match status" value="1"/>
</dbReference>
<dbReference type="InterPro" id="IPR041664">
    <property type="entry name" value="AAA_16"/>
</dbReference>
<feature type="domain" description="Guanylate cyclase" evidence="4">
    <location>
        <begin position="239"/>
        <end position="331"/>
    </location>
</feature>
<dbReference type="EMBL" id="BSUO01000001">
    <property type="protein sequence ID" value="GMA40031.1"/>
    <property type="molecule type" value="Genomic_DNA"/>
</dbReference>
<dbReference type="RefSeq" id="WP_284303802.1">
    <property type="nucleotide sequence ID" value="NZ_BSUO01000001.1"/>
</dbReference>
<organism evidence="5 6">
    <name type="scientific">Mobilicoccus caccae</name>
    <dbReference type="NCBI Taxonomy" id="1859295"/>
    <lineage>
        <taxon>Bacteria</taxon>
        <taxon>Bacillati</taxon>
        <taxon>Actinomycetota</taxon>
        <taxon>Actinomycetes</taxon>
        <taxon>Micrococcales</taxon>
        <taxon>Dermatophilaceae</taxon>
        <taxon>Mobilicoccus</taxon>
    </lineage>
</organism>
<dbReference type="Proteomes" id="UP001157126">
    <property type="component" value="Unassembled WGS sequence"/>
</dbReference>
<dbReference type="Pfam" id="PF00211">
    <property type="entry name" value="Guanylate_cyc"/>
    <property type="match status" value="1"/>
</dbReference>
<dbReference type="SUPFAM" id="SSF48452">
    <property type="entry name" value="TPR-like"/>
    <property type="match status" value="2"/>
</dbReference>
<dbReference type="SUPFAM" id="SSF55073">
    <property type="entry name" value="Nucleotide cyclase"/>
    <property type="match status" value="2"/>
</dbReference>
<dbReference type="InterPro" id="IPR029787">
    <property type="entry name" value="Nucleotide_cyclase"/>
</dbReference>
<dbReference type="Gene3D" id="3.30.70.1230">
    <property type="entry name" value="Nucleotide cyclase"/>
    <property type="match status" value="2"/>
</dbReference>